<keyword evidence="5 11" id="KW-0500">Molybdenum</keyword>
<dbReference type="Gene3D" id="2.170.190.11">
    <property type="entry name" value="Molybdopterin biosynthesis moea protein, domain 3"/>
    <property type="match status" value="1"/>
</dbReference>
<comment type="similarity">
    <text evidence="4 11">Belongs to the MoeA family.</text>
</comment>
<dbReference type="InterPro" id="IPR036425">
    <property type="entry name" value="MoaB/Mog-like_dom_sf"/>
</dbReference>
<dbReference type="SMART" id="SM00852">
    <property type="entry name" value="MoCF_biosynth"/>
    <property type="match status" value="1"/>
</dbReference>
<dbReference type="SUPFAM" id="SSF63882">
    <property type="entry name" value="MoeA N-terminal region -like"/>
    <property type="match status" value="1"/>
</dbReference>
<dbReference type="PANTHER" id="PTHR10192:SF5">
    <property type="entry name" value="GEPHYRIN"/>
    <property type="match status" value="1"/>
</dbReference>
<dbReference type="InterPro" id="IPR038987">
    <property type="entry name" value="MoeA-like"/>
</dbReference>
<dbReference type="Gene3D" id="3.90.105.10">
    <property type="entry name" value="Molybdopterin biosynthesis moea protein, domain 2"/>
    <property type="match status" value="1"/>
</dbReference>
<dbReference type="NCBIfam" id="NF045515">
    <property type="entry name" value="Glp_gephyrin"/>
    <property type="match status" value="1"/>
</dbReference>
<evidence type="ECO:0000256" key="6">
    <source>
        <dbReference type="ARBA" id="ARBA00022679"/>
    </source>
</evidence>
<dbReference type="InterPro" id="IPR005111">
    <property type="entry name" value="MoeA_C_domain_IV"/>
</dbReference>
<organism evidence="13 14">
    <name type="scientific">Nitrincola tapanii</name>
    <dbReference type="NCBI Taxonomy" id="1708751"/>
    <lineage>
        <taxon>Bacteria</taxon>
        <taxon>Pseudomonadati</taxon>
        <taxon>Pseudomonadota</taxon>
        <taxon>Gammaproteobacteria</taxon>
        <taxon>Oceanospirillales</taxon>
        <taxon>Oceanospirillaceae</taxon>
        <taxon>Nitrincola</taxon>
    </lineage>
</organism>
<comment type="catalytic activity">
    <reaction evidence="10">
        <text>adenylyl-molybdopterin + molybdate = Mo-molybdopterin + AMP + H(+)</text>
        <dbReference type="Rhea" id="RHEA:35047"/>
        <dbReference type="ChEBI" id="CHEBI:15378"/>
        <dbReference type="ChEBI" id="CHEBI:36264"/>
        <dbReference type="ChEBI" id="CHEBI:62727"/>
        <dbReference type="ChEBI" id="CHEBI:71302"/>
        <dbReference type="ChEBI" id="CHEBI:456215"/>
        <dbReference type="EC" id="2.10.1.1"/>
    </reaction>
</comment>
<dbReference type="UniPathway" id="UPA00344"/>
<evidence type="ECO:0000256" key="4">
    <source>
        <dbReference type="ARBA" id="ARBA00010763"/>
    </source>
</evidence>
<dbReference type="PROSITE" id="PS01079">
    <property type="entry name" value="MOCF_BIOSYNTHESIS_2"/>
    <property type="match status" value="1"/>
</dbReference>
<evidence type="ECO:0000259" key="12">
    <source>
        <dbReference type="SMART" id="SM00852"/>
    </source>
</evidence>
<dbReference type="FunFam" id="3.40.980.10:FF:000004">
    <property type="entry name" value="Molybdopterin molybdenumtransferase"/>
    <property type="match status" value="1"/>
</dbReference>
<evidence type="ECO:0000256" key="1">
    <source>
        <dbReference type="ARBA" id="ARBA00001946"/>
    </source>
</evidence>
<dbReference type="PANTHER" id="PTHR10192">
    <property type="entry name" value="MOLYBDOPTERIN BIOSYNTHESIS PROTEIN"/>
    <property type="match status" value="1"/>
</dbReference>
<accession>A0A5A9W3A6</accession>
<evidence type="ECO:0000256" key="11">
    <source>
        <dbReference type="RuleBase" id="RU365090"/>
    </source>
</evidence>
<dbReference type="SUPFAM" id="SSF63867">
    <property type="entry name" value="MoeA C-terminal domain-like"/>
    <property type="match status" value="1"/>
</dbReference>
<protein>
    <recommendedName>
        <fullName evidence="11">Molybdopterin molybdenumtransferase</fullName>
        <ecNumber evidence="11">2.10.1.1</ecNumber>
    </recommendedName>
</protein>
<evidence type="ECO:0000256" key="2">
    <source>
        <dbReference type="ARBA" id="ARBA00002901"/>
    </source>
</evidence>
<feature type="domain" description="MoaB/Mog" evidence="12">
    <location>
        <begin position="195"/>
        <end position="338"/>
    </location>
</feature>
<keyword evidence="14" id="KW-1185">Reference proteome</keyword>
<comment type="caution">
    <text evidence="13">The sequence shown here is derived from an EMBL/GenBank/DDBJ whole genome shotgun (WGS) entry which is preliminary data.</text>
</comment>
<evidence type="ECO:0000256" key="3">
    <source>
        <dbReference type="ARBA" id="ARBA00005046"/>
    </source>
</evidence>
<evidence type="ECO:0000256" key="7">
    <source>
        <dbReference type="ARBA" id="ARBA00022723"/>
    </source>
</evidence>
<dbReference type="OrthoDB" id="9804758at2"/>
<evidence type="ECO:0000256" key="5">
    <source>
        <dbReference type="ARBA" id="ARBA00022505"/>
    </source>
</evidence>
<dbReference type="InterPro" id="IPR005110">
    <property type="entry name" value="MoeA_linker/N"/>
</dbReference>
<dbReference type="Pfam" id="PF03453">
    <property type="entry name" value="MoeA_N"/>
    <property type="match status" value="1"/>
</dbReference>
<dbReference type="Proteomes" id="UP000325302">
    <property type="component" value="Unassembled WGS sequence"/>
</dbReference>
<dbReference type="GO" id="GO:0061599">
    <property type="term" value="F:molybdopterin molybdotransferase activity"/>
    <property type="evidence" value="ECO:0007669"/>
    <property type="project" value="UniProtKB-UniRule"/>
</dbReference>
<comment type="cofactor">
    <cofactor evidence="1 11">
        <name>Mg(2+)</name>
        <dbReference type="ChEBI" id="CHEBI:18420"/>
    </cofactor>
</comment>
<dbReference type="GO" id="GO:0046872">
    <property type="term" value="F:metal ion binding"/>
    <property type="evidence" value="ECO:0007669"/>
    <property type="project" value="UniProtKB-UniRule"/>
</dbReference>
<dbReference type="InterPro" id="IPR036135">
    <property type="entry name" value="MoeA_linker/N_sf"/>
</dbReference>
<evidence type="ECO:0000256" key="10">
    <source>
        <dbReference type="ARBA" id="ARBA00047317"/>
    </source>
</evidence>
<proteinExistence type="inferred from homology"/>
<dbReference type="RefSeq" id="WP_149390662.1">
    <property type="nucleotide sequence ID" value="NZ_SMRS01000004.1"/>
</dbReference>
<comment type="pathway">
    <text evidence="3 11">Cofactor biosynthesis; molybdopterin biosynthesis.</text>
</comment>
<keyword evidence="8 11" id="KW-0460">Magnesium</keyword>
<dbReference type="InterPro" id="IPR036688">
    <property type="entry name" value="MoeA_C_domain_IV_sf"/>
</dbReference>
<dbReference type="InterPro" id="IPR001453">
    <property type="entry name" value="MoaB/Mog_dom"/>
</dbReference>
<evidence type="ECO:0000256" key="9">
    <source>
        <dbReference type="ARBA" id="ARBA00023150"/>
    </source>
</evidence>
<dbReference type="Gene3D" id="3.40.980.10">
    <property type="entry name" value="MoaB/Mog-like domain"/>
    <property type="match status" value="1"/>
</dbReference>
<evidence type="ECO:0000256" key="8">
    <source>
        <dbReference type="ARBA" id="ARBA00022842"/>
    </source>
</evidence>
<dbReference type="Pfam" id="PF03454">
    <property type="entry name" value="MoeA_C"/>
    <property type="match status" value="1"/>
</dbReference>
<keyword evidence="6 11" id="KW-0808">Transferase</keyword>
<keyword evidence="7 11" id="KW-0479">Metal-binding</keyword>
<dbReference type="GO" id="GO:0005829">
    <property type="term" value="C:cytosol"/>
    <property type="evidence" value="ECO:0007669"/>
    <property type="project" value="TreeGrafter"/>
</dbReference>
<comment type="function">
    <text evidence="2 11">Catalyzes the insertion of molybdate into adenylated molybdopterin with the concomitant release of AMP.</text>
</comment>
<dbReference type="SUPFAM" id="SSF53218">
    <property type="entry name" value="Molybdenum cofactor biosynthesis proteins"/>
    <property type="match status" value="1"/>
</dbReference>
<keyword evidence="9 11" id="KW-0501">Molybdenum cofactor biosynthesis</keyword>
<dbReference type="CDD" id="cd00887">
    <property type="entry name" value="MoeA"/>
    <property type="match status" value="1"/>
</dbReference>
<evidence type="ECO:0000313" key="14">
    <source>
        <dbReference type="Proteomes" id="UP000325302"/>
    </source>
</evidence>
<dbReference type="AlphaFoldDB" id="A0A5A9W3A6"/>
<gene>
    <name evidence="13" type="ORF">E1H14_06590</name>
</gene>
<dbReference type="EMBL" id="SMRS01000004">
    <property type="protein sequence ID" value="KAA0875082.1"/>
    <property type="molecule type" value="Genomic_DNA"/>
</dbReference>
<dbReference type="Gene3D" id="2.40.340.10">
    <property type="entry name" value="MoeA, C-terminal, domain IV"/>
    <property type="match status" value="1"/>
</dbReference>
<dbReference type="Pfam" id="PF00994">
    <property type="entry name" value="MoCF_biosynth"/>
    <property type="match status" value="1"/>
</dbReference>
<dbReference type="NCBIfam" id="TIGR00177">
    <property type="entry name" value="molyb_syn"/>
    <property type="match status" value="1"/>
</dbReference>
<dbReference type="EC" id="2.10.1.1" evidence="11"/>
<reference evidence="13 14" key="1">
    <citation type="submission" date="2019-03" db="EMBL/GenBank/DDBJ databases">
        <title>Nitrincola sp. nov. isolated from an Indian soda lake.</title>
        <authorList>
            <person name="Joshi A."/>
            <person name="Thite S.V."/>
            <person name="Joseph N."/>
            <person name="Dhotre D."/>
            <person name="Moorthy M."/>
            <person name="Shouche Y.S."/>
        </authorList>
    </citation>
    <scope>NUCLEOTIDE SEQUENCE [LARGE SCALE GENOMIC DNA]</scope>
    <source>
        <strain evidence="13 14">MEB193</strain>
    </source>
</reference>
<sequence length="433" mass="45923">MSSADVSCFDFVTPSGNRPLRLEEGVRLVLAAASAPTPTELVDLMQAQGRILAETQISPIAVPPARNSAMDGYAILSTDLNHLEAWQLVGESLAGHPWTGPLRSGQAVMITTGACLPSGADTVVMQEMCERVEDQLIIRFQESVQPGQHIREAGEDIALGSAVLYAGQRIGPVEAGLLASIGIEKVKVHQALKVALFSTGDEVSAPGEPLTAGAIYDSNRYSLAAVLQALGCEVMDLGILPDHPQAIHAALTVARSKARLVITSGGVSVGEADHIRSVLNRLGQTGFWQLAVRPGRPFAFGDLGSEPGQEPCLFAALPGNPVAALVTFMLILQPLIRRLQGETDWVGLTWSAKVTERMKSRLGRSDFHRGIYSLNAEGVLEVRSTGAQGSGILTSMHQGNCLIRIPEETASLAPGDKASIYPFSGWLPGYPAL</sequence>
<dbReference type="InterPro" id="IPR008284">
    <property type="entry name" value="MoCF_biosynth_CS"/>
</dbReference>
<name>A0A5A9W3A6_9GAMM</name>
<evidence type="ECO:0000313" key="13">
    <source>
        <dbReference type="EMBL" id="KAA0875082.1"/>
    </source>
</evidence>
<dbReference type="GO" id="GO:0006777">
    <property type="term" value="P:Mo-molybdopterin cofactor biosynthetic process"/>
    <property type="evidence" value="ECO:0007669"/>
    <property type="project" value="UniProtKB-UniRule"/>
</dbReference>